<dbReference type="AlphaFoldDB" id="A0A4Q2JL34"/>
<dbReference type="InterPro" id="IPR050700">
    <property type="entry name" value="YIM1/Zinc_Alcohol_DH_Fams"/>
</dbReference>
<dbReference type="SUPFAM" id="SSF50129">
    <property type="entry name" value="GroES-like"/>
    <property type="match status" value="1"/>
</dbReference>
<keyword evidence="3" id="KW-1185">Reference proteome</keyword>
<proteinExistence type="predicted"/>
<reference evidence="2 3" key="1">
    <citation type="submission" date="2019-01" db="EMBL/GenBank/DDBJ databases">
        <authorList>
            <person name="Li J."/>
        </authorList>
    </citation>
    <scope>NUCLEOTIDE SEQUENCE [LARGE SCALE GENOMIC DNA]</scope>
    <source>
        <strain evidence="2 3">CCUG 35506</strain>
    </source>
</reference>
<dbReference type="OrthoDB" id="9790818at2"/>
<organism evidence="2 3">
    <name type="scientific">Agromyces fucosus</name>
    <dbReference type="NCBI Taxonomy" id="41985"/>
    <lineage>
        <taxon>Bacteria</taxon>
        <taxon>Bacillati</taxon>
        <taxon>Actinomycetota</taxon>
        <taxon>Actinomycetes</taxon>
        <taxon>Micrococcales</taxon>
        <taxon>Microbacteriaceae</taxon>
        <taxon>Agromyces</taxon>
    </lineage>
</organism>
<dbReference type="RefSeq" id="WP_129232466.1">
    <property type="nucleotide sequence ID" value="NZ_SDPO01000004.1"/>
</dbReference>
<dbReference type="EMBL" id="SDPO01000004">
    <property type="protein sequence ID" value="RXZ46780.1"/>
    <property type="molecule type" value="Genomic_DNA"/>
</dbReference>
<comment type="caution">
    <text evidence="2">The sequence shown here is derived from an EMBL/GenBank/DDBJ whole genome shotgun (WGS) entry which is preliminary data.</text>
</comment>
<dbReference type="Gene3D" id="3.40.50.720">
    <property type="entry name" value="NAD(P)-binding Rossmann-like Domain"/>
    <property type="match status" value="1"/>
</dbReference>
<dbReference type="InterPro" id="IPR036291">
    <property type="entry name" value="NAD(P)-bd_dom_sf"/>
</dbReference>
<evidence type="ECO:0000313" key="2">
    <source>
        <dbReference type="EMBL" id="RXZ46780.1"/>
    </source>
</evidence>
<dbReference type="PANTHER" id="PTHR11695">
    <property type="entry name" value="ALCOHOL DEHYDROGENASE RELATED"/>
    <property type="match status" value="1"/>
</dbReference>
<dbReference type="GO" id="GO:0016491">
    <property type="term" value="F:oxidoreductase activity"/>
    <property type="evidence" value="ECO:0007669"/>
    <property type="project" value="InterPro"/>
</dbReference>
<accession>A0A4Q2JL34</accession>
<sequence>MRIAVYERYGPPEVLHLQEAVDPEIGTNEVLVRVEATTVGPSDSAGRSGTPRFARLFFGLAKPKHPVLGSDFAGVVERVGDGVTSFATGDRVFGTLAPAMGAHAELVCIAEDAPIVHIPARLGAAEAVATVDGFLTALPFLRDLAAVAPGQVVLVNGASGTVGSATVQLAKHFGATVVGVCSAANAPLVTSLGADRVIDYAHEDFTEARGAYDVIFDAVGKRSFGAARRALAPHGIYLTTVPSAAIMMQWPLTRWFSRGRRAAIAFTGLRDIRLKAADLALLVELIESGEIVPVIDRVVAFDRMAEAHRRVDTGHKVGSVVVAVSPAAPRVASPAASPSAKAAS</sequence>
<feature type="domain" description="Enoyl reductase (ER)" evidence="1">
    <location>
        <begin position="10"/>
        <end position="322"/>
    </location>
</feature>
<dbReference type="PANTHER" id="PTHR11695:SF294">
    <property type="entry name" value="RETICULON-4-INTERACTING PROTEIN 1, MITOCHONDRIAL"/>
    <property type="match status" value="1"/>
</dbReference>
<gene>
    <name evidence="2" type="ORF">ESP57_18145</name>
</gene>
<evidence type="ECO:0000259" key="1">
    <source>
        <dbReference type="SMART" id="SM00829"/>
    </source>
</evidence>
<protein>
    <submittedName>
        <fullName evidence="2">NAD(P)-dependent alcohol dehydrogenase</fullName>
    </submittedName>
</protein>
<dbReference type="SMART" id="SM00829">
    <property type="entry name" value="PKS_ER"/>
    <property type="match status" value="1"/>
</dbReference>
<dbReference type="Gene3D" id="3.90.180.10">
    <property type="entry name" value="Medium-chain alcohol dehydrogenases, catalytic domain"/>
    <property type="match status" value="1"/>
</dbReference>
<evidence type="ECO:0000313" key="3">
    <source>
        <dbReference type="Proteomes" id="UP000292935"/>
    </source>
</evidence>
<dbReference type="CDD" id="cd08267">
    <property type="entry name" value="MDR1"/>
    <property type="match status" value="1"/>
</dbReference>
<dbReference type="Pfam" id="PF13602">
    <property type="entry name" value="ADH_zinc_N_2"/>
    <property type="match status" value="1"/>
</dbReference>
<dbReference type="Pfam" id="PF08240">
    <property type="entry name" value="ADH_N"/>
    <property type="match status" value="1"/>
</dbReference>
<dbReference type="Proteomes" id="UP000292935">
    <property type="component" value="Unassembled WGS sequence"/>
</dbReference>
<dbReference type="InterPro" id="IPR011032">
    <property type="entry name" value="GroES-like_sf"/>
</dbReference>
<dbReference type="InterPro" id="IPR020843">
    <property type="entry name" value="ER"/>
</dbReference>
<dbReference type="InterPro" id="IPR013154">
    <property type="entry name" value="ADH-like_N"/>
</dbReference>
<dbReference type="SUPFAM" id="SSF51735">
    <property type="entry name" value="NAD(P)-binding Rossmann-fold domains"/>
    <property type="match status" value="1"/>
</dbReference>
<name>A0A4Q2JL34_9MICO</name>